<name>A0A5C5BF53_9MICO</name>
<accession>A0A5C5BF53</accession>
<dbReference type="AlphaFoldDB" id="A0A5C5BF53"/>
<evidence type="ECO:0000256" key="2">
    <source>
        <dbReference type="SAM" id="Phobius"/>
    </source>
</evidence>
<organism evidence="3 4">
    <name type="scientific">Miniimonas arenae</name>
    <dbReference type="NCBI Taxonomy" id="676201"/>
    <lineage>
        <taxon>Bacteria</taxon>
        <taxon>Bacillati</taxon>
        <taxon>Actinomycetota</taxon>
        <taxon>Actinomycetes</taxon>
        <taxon>Micrococcales</taxon>
        <taxon>Beutenbergiaceae</taxon>
        <taxon>Miniimonas</taxon>
    </lineage>
</organism>
<evidence type="ECO:0000313" key="4">
    <source>
        <dbReference type="Proteomes" id="UP000313849"/>
    </source>
</evidence>
<keyword evidence="2" id="KW-0812">Transmembrane</keyword>
<dbReference type="EMBL" id="VENP01000008">
    <property type="protein sequence ID" value="TNU76355.1"/>
    <property type="molecule type" value="Genomic_DNA"/>
</dbReference>
<keyword evidence="2" id="KW-1133">Transmembrane helix</keyword>
<dbReference type="RefSeq" id="WP_139986184.1">
    <property type="nucleotide sequence ID" value="NZ_VENP01000008.1"/>
</dbReference>
<gene>
    <name evidence="3" type="ORF">FH969_03720</name>
</gene>
<feature type="transmembrane region" description="Helical" evidence="2">
    <location>
        <begin position="64"/>
        <end position="86"/>
    </location>
</feature>
<dbReference type="Proteomes" id="UP000313849">
    <property type="component" value="Unassembled WGS sequence"/>
</dbReference>
<proteinExistence type="predicted"/>
<comment type="caution">
    <text evidence="3">The sequence shown here is derived from an EMBL/GenBank/DDBJ whole genome shotgun (WGS) entry which is preliminary data.</text>
</comment>
<evidence type="ECO:0000256" key="1">
    <source>
        <dbReference type="SAM" id="MobiDB-lite"/>
    </source>
</evidence>
<protein>
    <submittedName>
        <fullName evidence="3">Uncharacterized protein</fullName>
    </submittedName>
</protein>
<evidence type="ECO:0000313" key="3">
    <source>
        <dbReference type="EMBL" id="TNU76355.1"/>
    </source>
</evidence>
<reference evidence="3 4" key="1">
    <citation type="submission" date="2019-06" db="EMBL/GenBank/DDBJ databases">
        <title>Draft genome sequence of Miniimonas arenae KCTC 19750T isolated from sea sand.</title>
        <authorList>
            <person name="Park S.-J."/>
        </authorList>
    </citation>
    <scope>NUCLEOTIDE SEQUENCE [LARGE SCALE GENOMIC DNA]</scope>
    <source>
        <strain evidence="3 4">KCTC 19750</strain>
    </source>
</reference>
<keyword evidence="2" id="KW-0472">Membrane</keyword>
<feature type="transmembrane region" description="Helical" evidence="2">
    <location>
        <begin position="34"/>
        <end position="58"/>
    </location>
</feature>
<keyword evidence="4" id="KW-1185">Reference proteome</keyword>
<feature type="region of interest" description="Disordered" evidence="1">
    <location>
        <begin position="1"/>
        <end position="23"/>
    </location>
</feature>
<sequence>MTTTSTPSRRRRVRAAAASDGVQPPVFSPRTRTLVYVVGLAVTVGSVLVMTLAGVWFPDVADKLIATAGGIGTAFGALASAMGVAYRPASLVISEAKAED</sequence>